<name>A0A9N9XE56_DIABA</name>
<dbReference type="PROSITE" id="PS50850">
    <property type="entry name" value="MFS"/>
    <property type="match status" value="1"/>
</dbReference>
<dbReference type="PANTHER" id="PTHR11662">
    <property type="entry name" value="SOLUTE CARRIER FAMILY 17"/>
    <property type="match status" value="1"/>
</dbReference>
<keyword evidence="11" id="KW-1185">Reference proteome</keyword>
<proteinExistence type="predicted"/>
<accession>A0A9N9XE56</accession>
<evidence type="ECO:0000256" key="5">
    <source>
        <dbReference type="ARBA" id="ARBA00022989"/>
    </source>
</evidence>
<feature type="compositionally biased region" description="Polar residues" evidence="7">
    <location>
        <begin position="59"/>
        <end position="68"/>
    </location>
</feature>
<dbReference type="GO" id="GO:0006820">
    <property type="term" value="P:monoatomic anion transport"/>
    <property type="evidence" value="ECO:0007669"/>
    <property type="project" value="TreeGrafter"/>
</dbReference>
<keyword evidence="4" id="KW-0769">Symport</keyword>
<feature type="transmembrane region" description="Helical" evidence="8">
    <location>
        <begin position="175"/>
        <end position="200"/>
    </location>
</feature>
<feature type="transmembrane region" description="Helical" evidence="8">
    <location>
        <begin position="111"/>
        <end position="131"/>
    </location>
</feature>
<evidence type="ECO:0000313" key="10">
    <source>
        <dbReference type="EMBL" id="CAG9835966.1"/>
    </source>
</evidence>
<organism evidence="10 11">
    <name type="scientific">Diabrotica balteata</name>
    <name type="common">Banded cucumber beetle</name>
    <dbReference type="NCBI Taxonomy" id="107213"/>
    <lineage>
        <taxon>Eukaryota</taxon>
        <taxon>Metazoa</taxon>
        <taxon>Ecdysozoa</taxon>
        <taxon>Arthropoda</taxon>
        <taxon>Hexapoda</taxon>
        <taxon>Insecta</taxon>
        <taxon>Pterygota</taxon>
        <taxon>Neoptera</taxon>
        <taxon>Endopterygota</taxon>
        <taxon>Coleoptera</taxon>
        <taxon>Polyphaga</taxon>
        <taxon>Cucujiformia</taxon>
        <taxon>Chrysomeloidea</taxon>
        <taxon>Chrysomelidae</taxon>
        <taxon>Galerucinae</taxon>
        <taxon>Diabroticina</taxon>
        <taxon>Diabroticites</taxon>
        <taxon>Diabrotica</taxon>
    </lineage>
</organism>
<keyword evidence="3 8" id="KW-0812">Transmembrane</keyword>
<evidence type="ECO:0000256" key="7">
    <source>
        <dbReference type="SAM" id="MobiDB-lite"/>
    </source>
</evidence>
<dbReference type="FunFam" id="1.20.1250.20:FF:000423">
    <property type="entry name" value="Putative inorganic phosphate cotransporter-like Protein"/>
    <property type="match status" value="1"/>
</dbReference>
<keyword evidence="6 8" id="KW-0472">Membrane</keyword>
<feature type="transmembrane region" description="Helical" evidence="8">
    <location>
        <begin position="207"/>
        <end position="225"/>
    </location>
</feature>
<evidence type="ECO:0000256" key="1">
    <source>
        <dbReference type="ARBA" id="ARBA00004141"/>
    </source>
</evidence>
<evidence type="ECO:0000256" key="8">
    <source>
        <dbReference type="SAM" id="Phobius"/>
    </source>
</evidence>
<reference evidence="10" key="1">
    <citation type="submission" date="2022-01" db="EMBL/GenBank/DDBJ databases">
        <authorList>
            <person name="King R."/>
        </authorList>
    </citation>
    <scope>NUCLEOTIDE SEQUENCE</scope>
</reference>
<evidence type="ECO:0000256" key="3">
    <source>
        <dbReference type="ARBA" id="ARBA00022692"/>
    </source>
</evidence>
<feature type="transmembrane region" description="Helical" evidence="8">
    <location>
        <begin position="12"/>
        <end position="33"/>
    </location>
</feature>
<dbReference type="CDD" id="cd17318">
    <property type="entry name" value="MFS_SLC17"/>
    <property type="match status" value="1"/>
</dbReference>
<keyword evidence="2" id="KW-0813">Transport</keyword>
<dbReference type="InterPro" id="IPR011701">
    <property type="entry name" value="MFS"/>
</dbReference>
<feature type="region of interest" description="Disordered" evidence="7">
    <location>
        <begin position="48"/>
        <end position="68"/>
    </location>
</feature>
<evidence type="ECO:0000256" key="6">
    <source>
        <dbReference type="ARBA" id="ARBA00023136"/>
    </source>
</evidence>
<dbReference type="GO" id="GO:0016020">
    <property type="term" value="C:membrane"/>
    <property type="evidence" value="ECO:0007669"/>
    <property type="project" value="UniProtKB-SubCell"/>
</dbReference>
<feature type="transmembrane region" description="Helical" evidence="8">
    <location>
        <begin position="84"/>
        <end position="104"/>
    </location>
</feature>
<dbReference type="Proteomes" id="UP001153709">
    <property type="component" value="Chromosome 6"/>
</dbReference>
<feature type="domain" description="Major facilitator superfamily (MFS) profile" evidence="9">
    <location>
        <begin position="11"/>
        <end position="460"/>
    </location>
</feature>
<dbReference type="Pfam" id="PF07690">
    <property type="entry name" value="MFS_1"/>
    <property type="match status" value="1"/>
</dbReference>
<dbReference type="GO" id="GO:0015293">
    <property type="term" value="F:symporter activity"/>
    <property type="evidence" value="ECO:0007669"/>
    <property type="project" value="UniProtKB-KW"/>
</dbReference>
<feature type="transmembrane region" description="Helical" evidence="8">
    <location>
        <begin position="434"/>
        <end position="455"/>
    </location>
</feature>
<dbReference type="InterPro" id="IPR020846">
    <property type="entry name" value="MFS_dom"/>
</dbReference>
<gene>
    <name evidence="10" type="ORF">DIABBA_LOCUS9102</name>
</gene>
<evidence type="ECO:0000259" key="9">
    <source>
        <dbReference type="PROSITE" id="PS50850"/>
    </source>
</evidence>
<dbReference type="OrthoDB" id="2985014at2759"/>
<evidence type="ECO:0000256" key="4">
    <source>
        <dbReference type="ARBA" id="ARBA00022847"/>
    </source>
</evidence>
<feature type="transmembrane region" description="Helical" evidence="8">
    <location>
        <begin position="400"/>
        <end position="422"/>
    </location>
</feature>
<dbReference type="Gene3D" id="1.20.1250.20">
    <property type="entry name" value="MFS general substrate transporter like domains"/>
    <property type="match status" value="2"/>
</dbReference>
<dbReference type="InterPro" id="IPR036259">
    <property type="entry name" value="MFS_trans_sf"/>
</dbReference>
<feature type="transmembrane region" description="Helical" evidence="8">
    <location>
        <begin position="369"/>
        <end position="388"/>
    </location>
</feature>
<evidence type="ECO:0000256" key="2">
    <source>
        <dbReference type="ARBA" id="ARBA00022448"/>
    </source>
</evidence>
<comment type="subcellular location">
    <subcellularLocation>
        <location evidence="1">Membrane</location>
        <topology evidence="1">Multi-pass membrane protein</topology>
    </subcellularLocation>
</comment>
<dbReference type="FunFam" id="1.20.1250.20:FF:000003">
    <property type="entry name" value="Solute carrier family 17 member 3"/>
    <property type="match status" value="1"/>
</dbReference>
<dbReference type="AlphaFoldDB" id="A0A9N9XE56"/>
<dbReference type="EMBL" id="OU898281">
    <property type="protein sequence ID" value="CAG9835966.1"/>
    <property type="molecule type" value="Genomic_DNA"/>
</dbReference>
<evidence type="ECO:0000313" key="11">
    <source>
        <dbReference type="Proteomes" id="UP001153709"/>
    </source>
</evidence>
<dbReference type="SUPFAM" id="SSF103473">
    <property type="entry name" value="MFS general substrate transporter"/>
    <property type="match status" value="1"/>
</dbReference>
<feature type="transmembrane region" description="Helical" evidence="8">
    <location>
        <begin position="344"/>
        <end position="363"/>
    </location>
</feature>
<keyword evidence="5 8" id="KW-1133">Transmembrane helix</keyword>
<sequence>MTNKILDVIPQRYVLGVMGFFATTNTYAMRVVMNIAITQMTLQQAATHVDPNSCPGDEGSSSGNDTTTHITDPVYDWSESTKGLILSSFFYGYIVTHLPGGVLAEKWGGKHTLGIGILIGAVMTVLTPWILTATDGNWKILMITRIFIGFGQGTSNPAINSLLAKWVPLKERATIGTLVFGGSQMGTIICSAICGALIHVTKSWASVFYLFGGLGIIWYILWQILCYSSPQQHPFIGEKEKNYLKKEIEGISTKKPNTPWKAMLTSAPVWALVAAQAGHDWGFFTILTELPTYMSEVLKFNIKDNGLWNSLPYIVMWVCSLSSGKLCDWMIAKGYIKVTLARKIFTTLAAVGPSIFIMAASYAGCDKALTVGMFTISLFLTGPFYCGFKVNALDIAPNHAGILMAIVNGIGSITGCVVPYLAGALTEDHTLLQWRLVFWITGAVYVVTTIIFCIWGSGELQPWNDLSSCSSEDKYPIKNCSDDLKKESV</sequence>
<protein>
    <recommendedName>
        <fullName evidence="9">Major facilitator superfamily (MFS) profile domain-containing protein</fullName>
    </recommendedName>
</protein>
<dbReference type="PANTHER" id="PTHR11662:SF415">
    <property type="entry name" value="AT30085P-RELATED"/>
    <property type="match status" value="1"/>
</dbReference>
<dbReference type="InterPro" id="IPR050382">
    <property type="entry name" value="MFS_Na/Anion_cotransporter"/>
</dbReference>